<dbReference type="OrthoDB" id="7850481at2759"/>
<dbReference type="GeneID" id="117578217"/>
<keyword evidence="1" id="KW-1185">Reference proteome</keyword>
<dbReference type="AlphaFoldDB" id="A0A6P8ZG89"/>
<gene>
    <name evidence="2" type="primary">LOC117578217</name>
</gene>
<accession>A0A6P8ZG89</accession>
<evidence type="ECO:0000313" key="1">
    <source>
        <dbReference type="Proteomes" id="UP000515160"/>
    </source>
</evidence>
<protein>
    <submittedName>
        <fullName evidence="2">Uncharacterized protein LOC117578217</fullName>
    </submittedName>
</protein>
<dbReference type="RefSeq" id="XP_034119482.2">
    <property type="nucleotide sequence ID" value="XM_034263591.2"/>
</dbReference>
<proteinExistence type="predicted"/>
<dbReference type="Proteomes" id="UP000515160">
    <property type="component" value="Chromosome X"/>
</dbReference>
<organism evidence="1 2">
    <name type="scientific">Drosophila albomicans</name>
    <name type="common">Fruit fly</name>
    <dbReference type="NCBI Taxonomy" id="7291"/>
    <lineage>
        <taxon>Eukaryota</taxon>
        <taxon>Metazoa</taxon>
        <taxon>Ecdysozoa</taxon>
        <taxon>Arthropoda</taxon>
        <taxon>Hexapoda</taxon>
        <taxon>Insecta</taxon>
        <taxon>Pterygota</taxon>
        <taxon>Neoptera</taxon>
        <taxon>Endopterygota</taxon>
        <taxon>Diptera</taxon>
        <taxon>Brachycera</taxon>
        <taxon>Muscomorpha</taxon>
        <taxon>Ephydroidea</taxon>
        <taxon>Drosophilidae</taxon>
        <taxon>Drosophila</taxon>
    </lineage>
</organism>
<evidence type="ECO:0000313" key="2">
    <source>
        <dbReference type="RefSeq" id="XP_034119482.2"/>
    </source>
</evidence>
<dbReference type="SUPFAM" id="SSF52047">
    <property type="entry name" value="RNI-like"/>
    <property type="match status" value="1"/>
</dbReference>
<name>A0A6P8ZG89_DROAB</name>
<reference evidence="2" key="1">
    <citation type="submission" date="2025-08" db="UniProtKB">
        <authorList>
            <consortium name="RefSeq"/>
        </authorList>
    </citation>
    <scope>IDENTIFICATION</scope>
    <source>
        <strain evidence="2">15112-1751.03</strain>
        <tissue evidence="2">Whole Adult</tissue>
    </source>
</reference>
<sequence>MLQDALYDNCQLAKIKNLNLTDQMALYEEAIDDNSNRLRKNLIYTWEQQSRIELYSEDCETLKNNRSLLNIFMSSISVKVEEMKLKSAPMEFLKICENYPLPRVQTLSYTLDDSRITVEAQKILTNIFPGVRCVMPDKHFCYCSLSKWTQFRTLIIRKEFLWRDPNDYCNLRDCTLIEELIAPDIYIIKHSFDGFMPLPKLRTITISVSDGNVTTPLTALMGIDKYGGTEGNTDNIRGLMLDKVRCTYSDLCGVVTSFRNLVRLNLDRWSCLNETRLWKIVAKSPSLQIMDITRMNLGLDFFSSSRRLMCTVMHYRRAPLTVFYAYTERELIRRYFTHLGLQLIPEHKIQKPLCGFIIQLELTPLDE</sequence>